<dbReference type="EMBL" id="CM037620">
    <property type="protein sequence ID" value="KAH7994395.1"/>
    <property type="molecule type" value="Genomic_DNA"/>
</dbReference>
<dbReference type="Proteomes" id="UP000827872">
    <property type="component" value="Linkage Group LG07"/>
</dbReference>
<sequence length="915" mass="101101">MVSSFRVSELQVLLGFAGRNKSGRKHDLLMRALHLLKSGCSPAVQIKIRELYRRRYPRTIEGLSDLSAIKPSVFNLDSSSSPVEPDLGGFQSQPIPSTSVTPQSPSSPLGSVLLQETKPRFEMQQPSPPIPPVHPDVQLKSLPFYDVLDVLIKPTSLVQSSIQRFQEKFFIFALTPQQVREICISRTSWLRGGAMWDYLHVQVQLRLCLAETSCPQEDNYPSSLCIKVNGKLFPLPGYAPPPKNGIEQKRPGRPLNITSLVRLSSAVPNQISISWASEIGKSYSMSVYLVRQLTSAMLLQRLKLKGIRNPDHSRALIKEKLTADPDSEIATTSLRVSLMCPLGKMRLTIPCRAVTCTHLQCFDAALYLQMNEKKPTWICPVCDKKAAYESLILDGLFMEILSECSDIDEIKFQEDGTWCPMRPKKESVKVAGPQCTKIESSGVVGKPCSTPVTSSDAGKKKVDVIDLTVESSSDEEDDMPSKRKCIYMSEMQASPTKGVLMYQPSSVRVPGVNTVDPAAIPPSLTDYSVPFHHPPISSISSDLPGLDFLSLIPVDPQRETFSKGTREATARATSSPPGSQQDDPKPRATAFSPERRRANPKPRDTSFSPERRQANQKPRATAFSPERRQANPKPRATSFSPERRRANPKPTATSFSPERRQANPKPRATAFSPERRQANPKPRATSFSQAARPSRAIRATAFSPERRQANPKPRATAFSPERRQANPKPRATAFSLERRQANPKLRATAFSPERRQAKPKPRATAFSPERRQANPKPRATAFSLERRQANPKTGATSFSPERRQANPKTGVTSFSPERRQANPKPRATAFSPERRQARVTQFPPGSRQVDPGLEKMAPEHKKCLTSALPTSTTPGSIITSTSHQESSTRVSSSGRSETAVITSSGASIPDIISLD</sequence>
<evidence type="ECO:0000313" key="1">
    <source>
        <dbReference type="EMBL" id="KAH7994395.1"/>
    </source>
</evidence>
<reference evidence="1" key="1">
    <citation type="submission" date="2021-08" db="EMBL/GenBank/DDBJ databases">
        <title>The first chromosome-level gecko genome reveals the dynamic sex chromosomes of Neotropical dwarf geckos (Sphaerodactylidae: Sphaerodactylus).</title>
        <authorList>
            <person name="Pinto B.J."/>
            <person name="Keating S.E."/>
            <person name="Gamble T."/>
        </authorList>
    </citation>
    <scope>NUCLEOTIDE SEQUENCE</scope>
    <source>
        <strain evidence="1">TG3544</strain>
    </source>
</reference>
<keyword evidence="1" id="KW-0436">Ligase</keyword>
<name>A0ACB8ENZ5_9SAUR</name>
<evidence type="ECO:0000313" key="2">
    <source>
        <dbReference type="Proteomes" id="UP000827872"/>
    </source>
</evidence>
<gene>
    <name evidence="1" type="primary">PIAS2</name>
    <name evidence="1" type="ORF">K3G42_005168</name>
</gene>
<organism evidence="1 2">
    <name type="scientific">Sphaerodactylus townsendi</name>
    <dbReference type="NCBI Taxonomy" id="933632"/>
    <lineage>
        <taxon>Eukaryota</taxon>
        <taxon>Metazoa</taxon>
        <taxon>Chordata</taxon>
        <taxon>Craniata</taxon>
        <taxon>Vertebrata</taxon>
        <taxon>Euteleostomi</taxon>
        <taxon>Lepidosauria</taxon>
        <taxon>Squamata</taxon>
        <taxon>Bifurcata</taxon>
        <taxon>Gekkota</taxon>
        <taxon>Sphaerodactylidae</taxon>
        <taxon>Sphaerodactylus</taxon>
    </lineage>
</organism>
<proteinExistence type="predicted"/>
<keyword evidence="2" id="KW-1185">Reference proteome</keyword>
<protein>
    <submittedName>
        <fullName evidence="1">E3 SUMO-protein ligase pias2</fullName>
    </submittedName>
</protein>
<comment type="caution">
    <text evidence="1">The sequence shown here is derived from an EMBL/GenBank/DDBJ whole genome shotgun (WGS) entry which is preliminary data.</text>
</comment>
<accession>A0ACB8ENZ5</accession>